<proteinExistence type="predicted"/>
<gene>
    <name evidence="1" type="ORF">F4821DRAFT_274100</name>
</gene>
<accession>A0ACC0DLY6</accession>
<dbReference type="Proteomes" id="UP001497680">
    <property type="component" value="Unassembled WGS sequence"/>
</dbReference>
<evidence type="ECO:0000313" key="2">
    <source>
        <dbReference type="Proteomes" id="UP001497680"/>
    </source>
</evidence>
<dbReference type="EMBL" id="MU394280">
    <property type="protein sequence ID" value="KAI6093515.1"/>
    <property type="molecule type" value="Genomic_DNA"/>
</dbReference>
<protein>
    <submittedName>
        <fullName evidence="1">Uncharacterized protein</fullName>
    </submittedName>
</protein>
<reference evidence="1 2" key="1">
    <citation type="journal article" date="2022" name="New Phytol.">
        <title>Ecological generalism drives hyperdiversity of secondary metabolite gene clusters in xylarialean endophytes.</title>
        <authorList>
            <person name="Franco M.E.E."/>
            <person name="Wisecaver J.H."/>
            <person name="Arnold A.E."/>
            <person name="Ju Y.M."/>
            <person name="Slot J.C."/>
            <person name="Ahrendt S."/>
            <person name="Moore L.P."/>
            <person name="Eastman K.E."/>
            <person name="Scott K."/>
            <person name="Konkel Z."/>
            <person name="Mondo S.J."/>
            <person name="Kuo A."/>
            <person name="Hayes R.D."/>
            <person name="Haridas S."/>
            <person name="Andreopoulos B."/>
            <person name="Riley R."/>
            <person name="LaButti K."/>
            <person name="Pangilinan J."/>
            <person name="Lipzen A."/>
            <person name="Amirebrahimi M."/>
            <person name="Yan J."/>
            <person name="Adam C."/>
            <person name="Keymanesh K."/>
            <person name="Ng V."/>
            <person name="Louie K."/>
            <person name="Northen T."/>
            <person name="Drula E."/>
            <person name="Henrissat B."/>
            <person name="Hsieh H.M."/>
            <person name="Youens-Clark K."/>
            <person name="Lutzoni F."/>
            <person name="Miadlikowska J."/>
            <person name="Eastwood D.C."/>
            <person name="Hamelin R.C."/>
            <person name="Grigoriev I.V."/>
            <person name="U'Ren J.M."/>
        </authorList>
    </citation>
    <scope>NUCLEOTIDE SEQUENCE [LARGE SCALE GENOMIC DNA]</scope>
    <source>
        <strain evidence="1 2">ER1909</strain>
    </source>
</reference>
<organism evidence="1 2">
    <name type="scientific">Hypoxylon rubiginosum</name>
    <dbReference type="NCBI Taxonomy" id="110542"/>
    <lineage>
        <taxon>Eukaryota</taxon>
        <taxon>Fungi</taxon>
        <taxon>Dikarya</taxon>
        <taxon>Ascomycota</taxon>
        <taxon>Pezizomycotina</taxon>
        <taxon>Sordariomycetes</taxon>
        <taxon>Xylariomycetidae</taxon>
        <taxon>Xylariales</taxon>
        <taxon>Hypoxylaceae</taxon>
        <taxon>Hypoxylon</taxon>
    </lineage>
</organism>
<keyword evidence="2" id="KW-1185">Reference proteome</keyword>
<sequence>MLSLSSLLNPDPSGPPINRFPPSPASSSSPTTSLPDESGLLEPMMPKQKIPKSAALHPASRPKGAINFLPHERLDEASLRLVRKFRVHRLGIIQHHARHIPYNSGKKDFFEKTGRESFEVFQYDFRIPGDETDYTIMWDYNVGLVRMTPFFKCCKYPKTTPAKMLNLNPGLKEITHSITGGSIMAQGYWMPFQCAKAVCATFCHNIAGALIPIFGPDFPSLCTPSDSPEYGRMVINPEIVHQCTRDAEHFRRVYSNSVTSSAGGRLSPPRDRRPIFKSPYVDGPKHMSSAYRHHPVRKTIVSHAGYDSPYATDTDSDVSPVTAEHRVAPDPRCIGPRDRFFSSIPPPPPPLLGAPPRYTTSGWTPANVVPPHHYNDTPGPSPWLSAVPRFTTTDHLPPYQPSPRHHHHHHHVQVHRQSGRGGNKRTAEQIEAEEHEYEYNNDKIESRSRSNEAAVHKNGSLTSSTTTATSTATTTPTLRGGSIVQDKPPGGDAPIPGADKNAALLLMNLSVRDFRGAKSKPPAAAVVSEANSPCDGEFPRIKRIRANSM</sequence>
<name>A0ACC0DLY6_9PEZI</name>
<comment type="caution">
    <text evidence="1">The sequence shown here is derived from an EMBL/GenBank/DDBJ whole genome shotgun (WGS) entry which is preliminary data.</text>
</comment>
<evidence type="ECO:0000313" key="1">
    <source>
        <dbReference type="EMBL" id="KAI6093515.1"/>
    </source>
</evidence>